<gene>
    <name evidence="1" type="ORF">HF682_11275</name>
</gene>
<dbReference type="AlphaFoldDB" id="A0A847S751"/>
<dbReference type="EMBL" id="JABAIM010000002">
    <property type="protein sequence ID" value="NLR75744.1"/>
    <property type="molecule type" value="Genomic_DNA"/>
</dbReference>
<comment type="caution">
    <text evidence="1">The sequence shown here is derived from an EMBL/GenBank/DDBJ whole genome shotgun (WGS) entry which is preliminary data.</text>
</comment>
<accession>A0A847S751</accession>
<sequence length="62" mass="6773">MDANLPDLLLEAPATAPDQAVAWLQTQLQLWATHTVQAVRLDDPFALLAGFRLPAHVQRGQA</sequence>
<dbReference type="RefSeq" id="WP_168877388.1">
    <property type="nucleotide sequence ID" value="NZ_JABAIM010000002.1"/>
</dbReference>
<dbReference type="Proteomes" id="UP000587991">
    <property type="component" value="Unassembled WGS sequence"/>
</dbReference>
<proteinExistence type="predicted"/>
<name>A0A847S751_9NEIS</name>
<evidence type="ECO:0000313" key="1">
    <source>
        <dbReference type="EMBL" id="NLR75744.1"/>
    </source>
</evidence>
<evidence type="ECO:0000313" key="2">
    <source>
        <dbReference type="Proteomes" id="UP000587991"/>
    </source>
</evidence>
<reference evidence="1 2" key="1">
    <citation type="submission" date="2020-04" db="EMBL/GenBank/DDBJ databases">
        <title>Draft genome of Leeia sp. IMCC25680.</title>
        <authorList>
            <person name="Song J."/>
            <person name="Cho J.-C."/>
        </authorList>
    </citation>
    <scope>NUCLEOTIDE SEQUENCE [LARGE SCALE GENOMIC DNA]</scope>
    <source>
        <strain evidence="1 2">IMCC25680</strain>
    </source>
</reference>
<keyword evidence="2" id="KW-1185">Reference proteome</keyword>
<protein>
    <submittedName>
        <fullName evidence="1">Uncharacterized protein</fullName>
    </submittedName>
</protein>
<organism evidence="1 2">
    <name type="scientific">Leeia aquatica</name>
    <dbReference type="NCBI Taxonomy" id="2725557"/>
    <lineage>
        <taxon>Bacteria</taxon>
        <taxon>Pseudomonadati</taxon>
        <taxon>Pseudomonadota</taxon>
        <taxon>Betaproteobacteria</taxon>
        <taxon>Neisseriales</taxon>
        <taxon>Leeiaceae</taxon>
        <taxon>Leeia</taxon>
    </lineage>
</organism>